<name>A0A9P1BMZ8_9DINO</name>
<comment type="caution">
    <text evidence="1">The sequence shown here is derived from an EMBL/GenBank/DDBJ whole genome shotgun (WGS) entry which is preliminary data.</text>
</comment>
<dbReference type="OrthoDB" id="440727at2759"/>
<reference evidence="2 3" key="2">
    <citation type="submission" date="2024-05" db="EMBL/GenBank/DDBJ databases">
        <authorList>
            <person name="Chen Y."/>
            <person name="Shah S."/>
            <person name="Dougan E. K."/>
            <person name="Thang M."/>
            <person name="Chan C."/>
        </authorList>
    </citation>
    <scope>NUCLEOTIDE SEQUENCE [LARGE SCALE GENOMIC DNA]</scope>
</reference>
<evidence type="ECO:0000313" key="2">
    <source>
        <dbReference type="EMBL" id="CAL4763599.1"/>
    </source>
</evidence>
<accession>A0A9P1BMZ8</accession>
<gene>
    <name evidence="1" type="ORF">C1SCF055_LOCUS4519</name>
</gene>
<feature type="non-terminal residue" evidence="1">
    <location>
        <position position="495"/>
    </location>
</feature>
<organism evidence="1">
    <name type="scientific">Cladocopium goreaui</name>
    <dbReference type="NCBI Taxonomy" id="2562237"/>
    <lineage>
        <taxon>Eukaryota</taxon>
        <taxon>Sar</taxon>
        <taxon>Alveolata</taxon>
        <taxon>Dinophyceae</taxon>
        <taxon>Suessiales</taxon>
        <taxon>Symbiodiniaceae</taxon>
        <taxon>Cladocopium</taxon>
    </lineage>
</organism>
<proteinExistence type="predicted"/>
<dbReference type="EMBL" id="CAMXCT020000258">
    <property type="protein sequence ID" value="CAL1129662.1"/>
    <property type="molecule type" value="Genomic_DNA"/>
</dbReference>
<protein>
    <submittedName>
        <fullName evidence="1">Uncharacterized protein</fullName>
    </submittedName>
</protein>
<keyword evidence="3" id="KW-1185">Reference proteome</keyword>
<dbReference type="AlphaFoldDB" id="A0A9P1BMZ8"/>
<dbReference type="EMBL" id="CAMXCT010000258">
    <property type="protein sequence ID" value="CAI3976287.1"/>
    <property type="molecule type" value="Genomic_DNA"/>
</dbReference>
<sequence>MEIKRPRLAFSLQKKQATHRTVVGDFHWDSKHLSDKHLFPVVTILAGENHHARAKFAVPLLSKKRKLQARAFASVEAPWVKLGDFMGMTGEELPKAAVQEAKAEDFSHQTKSSSERFERYRQSLGAQHGPLFRRFAALLNGERGTSGSASSASHGLLTATVSAMVQLADLRLQGEDASLVTAALELFEVLCSAVQELPQNLPPEAYMDGLRQRWRLGEASSEEEWGTYAARAAELFRLKDTVASLYAWSLLPRSTALQLLKTMKLAMNCEVLCILDPIAGTGLHGVLLKHLGAEVILADSVNGGSTPSSGADTQYLQQCVSSGSAARAAAAAATAAANAAVAAGPAVVWAELEHLDVFDDGQVVNAWWTRHGEASNSILMLSFPPPPPSEVAEAALRRFQGKWLLFLGEWRGCTGSSGFFNLLEAGWTVLETFEVPRWPMMEDKAFFLKRLDGQPFAEKRKHSLSLRLDIVGLIMNGSEQDEPKIDGKSPGSFAA</sequence>
<evidence type="ECO:0000313" key="1">
    <source>
        <dbReference type="EMBL" id="CAI3976287.1"/>
    </source>
</evidence>
<reference evidence="1" key="1">
    <citation type="submission" date="2022-10" db="EMBL/GenBank/DDBJ databases">
        <authorList>
            <person name="Chen Y."/>
            <person name="Dougan E. K."/>
            <person name="Chan C."/>
            <person name="Rhodes N."/>
            <person name="Thang M."/>
        </authorList>
    </citation>
    <scope>NUCLEOTIDE SEQUENCE</scope>
</reference>
<evidence type="ECO:0000313" key="3">
    <source>
        <dbReference type="Proteomes" id="UP001152797"/>
    </source>
</evidence>
<dbReference type="Proteomes" id="UP001152797">
    <property type="component" value="Unassembled WGS sequence"/>
</dbReference>
<dbReference type="EMBL" id="CAMXCT030000258">
    <property type="protein sequence ID" value="CAL4763599.1"/>
    <property type="molecule type" value="Genomic_DNA"/>
</dbReference>